<evidence type="ECO:0000259" key="1">
    <source>
        <dbReference type="SMART" id="SM00256"/>
    </source>
</evidence>
<dbReference type="Gene3D" id="1.20.1280.50">
    <property type="match status" value="1"/>
</dbReference>
<reference evidence="2 3" key="1">
    <citation type="submission" date="2021-05" db="EMBL/GenBank/DDBJ databases">
        <title>Genome Assembly of Synthetic Allotetraploid Brassica napus Reveals Homoeologous Exchanges between Subgenomes.</title>
        <authorList>
            <person name="Davis J.T."/>
        </authorList>
    </citation>
    <scope>NUCLEOTIDE SEQUENCE [LARGE SCALE GENOMIC DNA]</scope>
    <source>
        <strain evidence="3">cv. Da-Ae</strain>
        <tissue evidence="2">Seedling</tissue>
    </source>
</reference>
<feature type="domain" description="F-box" evidence="1">
    <location>
        <begin position="41"/>
        <end position="81"/>
    </location>
</feature>
<dbReference type="Gene3D" id="3.80.10.10">
    <property type="entry name" value="Ribonuclease Inhibitor"/>
    <property type="match status" value="1"/>
</dbReference>
<comment type="caution">
    <text evidence="2">The sequence shown here is derived from an EMBL/GenBank/DDBJ whole genome shotgun (WGS) entry which is preliminary data.</text>
</comment>
<dbReference type="Proteomes" id="UP000824890">
    <property type="component" value="Unassembled WGS sequence"/>
</dbReference>
<dbReference type="InterPro" id="IPR053781">
    <property type="entry name" value="F-box_AtFBL13-like"/>
</dbReference>
<protein>
    <recommendedName>
        <fullName evidence="1">F-box domain-containing protein</fullName>
    </recommendedName>
</protein>
<dbReference type="PANTHER" id="PTHR32153">
    <property type="entry name" value="OJ000223_09.16 PROTEIN"/>
    <property type="match status" value="1"/>
</dbReference>
<dbReference type="InterPro" id="IPR001810">
    <property type="entry name" value="F-box_dom"/>
</dbReference>
<dbReference type="SMART" id="SM00256">
    <property type="entry name" value="FBOX"/>
    <property type="match status" value="1"/>
</dbReference>
<keyword evidence="3" id="KW-1185">Reference proteome</keyword>
<dbReference type="SUPFAM" id="SSF81383">
    <property type="entry name" value="F-box domain"/>
    <property type="match status" value="1"/>
</dbReference>
<dbReference type="Pfam" id="PF00646">
    <property type="entry name" value="F-box"/>
    <property type="match status" value="1"/>
</dbReference>
<sequence length="479" mass="53889">GRVESSSINLEDLENENYYSDMLKGEETSSIEDSGDFISSMPDDILHHIFSFIPTILAVKTSILSRRWRHAWCETPCLSFRGVETTARVITQTLKSYRALKITSFRLATAYYVTSGEINSWIKLAMSRSVNNLSVSFLNYRCPNFFFLSSSLEQLSVSLAFVICTTVSWKSLRSLTLSSCIFSYGEPIANILSGCPILETLELIYCRGLPRRLDLSKSLSLRRFEIRLSFQSSYVEIIAPQIHYLKLTISEEQCTLVDVSSVIEASLEICIHENFLPVADFVQIMVLKMLEQLKNVERLTFGSTLLQILSLAELRGILFPTFNVQTLIVETMFVRSAIPGITRLLQNSPMLKKLIAQATCRGNIDDHGLDDHYLSLQGLNLDQCWRSEYIQNIPTSVGIGSMVRCENAESKLLASFLELVLRNSKTVEMMVVQYSSTHPLALEFFAQLLQMPPTLPHNNNVSLVVNPSNHSLTASVSSS</sequence>
<dbReference type="SUPFAM" id="SSF52058">
    <property type="entry name" value="L domain-like"/>
    <property type="match status" value="1"/>
</dbReference>
<accession>A0ABQ8CN58</accession>
<dbReference type="InterPro" id="IPR055411">
    <property type="entry name" value="LRR_FXL15/At3g58940/PEG3-like"/>
</dbReference>
<evidence type="ECO:0000313" key="2">
    <source>
        <dbReference type="EMBL" id="KAH0918492.1"/>
    </source>
</evidence>
<name>A0ABQ8CN58_BRANA</name>
<evidence type="ECO:0000313" key="3">
    <source>
        <dbReference type="Proteomes" id="UP000824890"/>
    </source>
</evidence>
<feature type="non-terminal residue" evidence="2">
    <location>
        <position position="1"/>
    </location>
</feature>
<dbReference type="EMBL" id="JAGKQM010000007">
    <property type="protein sequence ID" value="KAH0918492.1"/>
    <property type="molecule type" value="Genomic_DNA"/>
</dbReference>
<dbReference type="Pfam" id="PF24758">
    <property type="entry name" value="LRR_At5g56370"/>
    <property type="match status" value="1"/>
</dbReference>
<dbReference type="InterPro" id="IPR044997">
    <property type="entry name" value="F-box_plant"/>
</dbReference>
<dbReference type="InterPro" id="IPR032675">
    <property type="entry name" value="LRR_dom_sf"/>
</dbReference>
<proteinExistence type="predicted"/>
<dbReference type="InterPro" id="IPR036047">
    <property type="entry name" value="F-box-like_dom_sf"/>
</dbReference>
<organism evidence="2 3">
    <name type="scientific">Brassica napus</name>
    <name type="common">Rape</name>
    <dbReference type="NCBI Taxonomy" id="3708"/>
    <lineage>
        <taxon>Eukaryota</taxon>
        <taxon>Viridiplantae</taxon>
        <taxon>Streptophyta</taxon>
        <taxon>Embryophyta</taxon>
        <taxon>Tracheophyta</taxon>
        <taxon>Spermatophyta</taxon>
        <taxon>Magnoliopsida</taxon>
        <taxon>eudicotyledons</taxon>
        <taxon>Gunneridae</taxon>
        <taxon>Pentapetalae</taxon>
        <taxon>rosids</taxon>
        <taxon>malvids</taxon>
        <taxon>Brassicales</taxon>
        <taxon>Brassicaceae</taxon>
        <taxon>Brassiceae</taxon>
        <taxon>Brassica</taxon>
    </lineage>
</organism>
<dbReference type="CDD" id="cd22160">
    <property type="entry name" value="F-box_AtFBL13-like"/>
    <property type="match status" value="1"/>
</dbReference>
<gene>
    <name evidence="2" type="ORF">HID58_026152</name>
</gene>